<keyword evidence="3 7" id="KW-0479">Metal-binding</keyword>
<keyword evidence="10" id="KW-1185">Reference proteome</keyword>
<gene>
    <name evidence="9" type="ORF">SAMN04488569_100883</name>
</gene>
<organism evidence="9 10">
    <name type="scientific">Marinilactibacillus piezotolerans</name>
    <dbReference type="NCBI Taxonomy" id="258723"/>
    <lineage>
        <taxon>Bacteria</taxon>
        <taxon>Bacillati</taxon>
        <taxon>Bacillota</taxon>
        <taxon>Bacilli</taxon>
        <taxon>Lactobacillales</taxon>
        <taxon>Carnobacteriaceae</taxon>
        <taxon>Marinilactibacillus</taxon>
    </lineage>
</organism>
<evidence type="ECO:0000256" key="3">
    <source>
        <dbReference type="ARBA" id="ARBA00022723"/>
    </source>
</evidence>
<comment type="function">
    <text evidence="8">Reversible hydration of carbon dioxide.</text>
</comment>
<dbReference type="Proteomes" id="UP000199589">
    <property type="component" value="Unassembled WGS sequence"/>
</dbReference>
<evidence type="ECO:0000313" key="9">
    <source>
        <dbReference type="EMBL" id="SFK07742.1"/>
    </source>
</evidence>
<evidence type="ECO:0000313" key="10">
    <source>
        <dbReference type="Proteomes" id="UP000199589"/>
    </source>
</evidence>
<dbReference type="PANTHER" id="PTHR11002">
    <property type="entry name" value="CARBONIC ANHYDRASE"/>
    <property type="match status" value="1"/>
</dbReference>
<keyword evidence="5 8" id="KW-0456">Lyase</keyword>
<feature type="binding site" evidence="7">
    <location>
        <position position="42"/>
    </location>
    <ligand>
        <name>Zn(2+)</name>
        <dbReference type="ChEBI" id="CHEBI:29105"/>
    </ligand>
</feature>
<dbReference type="EMBL" id="FOSJ01000008">
    <property type="protein sequence ID" value="SFK07742.1"/>
    <property type="molecule type" value="Genomic_DNA"/>
</dbReference>
<dbReference type="STRING" id="258723.GCA_900169305_01309"/>
<dbReference type="PANTHER" id="PTHR11002:SF76">
    <property type="entry name" value="CARBONIC ANHYDRASE"/>
    <property type="match status" value="1"/>
</dbReference>
<comment type="cofactor">
    <cofactor evidence="7">
        <name>Zn(2+)</name>
        <dbReference type="ChEBI" id="CHEBI:29105"/>
    </cofactor>
    <text evidence="7">Binds 1 zinc ion per subunit.</text>
</comment>
<proteinExistence type="inferred from homology"/>
<keyword evidence="4 7" id="KW-0862">Zinc</keyword>
<protein>
    <recommendedName>
        <fullName evidence="2 8">Carbonic anhydrase</fullName>
        <ecNumber evidence="2 8">4.2.1.1</ecNumber>
    </recommendedName>
    <alternativeName>
        <fullName evidence="8">Carbonate dehydratase</fullName>
    </alternativeName>
</protein>
<feature type="binding site" evidence="7">
    <location>
        <position position="104"/>
    </location>
    <ligand>
        <name>Zn(2+)</name>
        <dbReference type="ChEBI" id="CHEBI:29105"/>
    </ligand>
</feature>
<dbReference type="EC" id="4.2.1.1" evidence="2 8"/>
<evidence type="ECO:0000256" key="6">
    <source>
        <dbReference type="ARBA" id="ARBA00048348"/>
    </source>
</evidence>
<dbReference type="RefSeq" id="WP_091896296.1">
    <property type="nucleotide sequence ID" value="NZ_FOSJ01000008.1"/>
</dbReference>
<evidence type="ECO:0000256" key="2">
    <source>
        <dbReference type="ARBA" id="ARBA00012925"/>
    </source>
</evidence>
<dbReference type="InterPro" id="IPR036874">
    <property type="entry name" value="Carbonic_anhydrase_sf"/>
</dbReference>
<dbReference type="GO" id="GO:0015976">
    <property type="term" value="P:carbon utilization"/>
    <property type="evidence" value="ECO:0007669"/>
    <property type="project" value="InterPro"/>
</dbReference>
<comment type="catalytic activity">
    <reaction evidence="6 8">
        <text>hydrogencarbonate + H(+) = CO2 + H2O</text>
        <dbReference type="Rhea" id="RHEA:10748"/>
        <dbReference type="ChEBI" id="CHEBI:15377"/>
        <dbReference type="ChEBI" id="CHEBI:15378"/>
        <dbReference type="ChEBI" id="CHEBI:16526"/>
        <dbReference type="ChEBI" id="CHEBI:17544"/>
        <dbReference type="EC" id="4.2.1.1"/>
    </reaction>
</comment>
<dbReference type="InterPro" id="IPR001765">
    <property type="entry name" value="Carbonic_anhydrase"/>
</dbReference>
<evidence type="ECO:0000256" key="5">
    <source>
        <dbReference type="ARBA" id="ARBA00023239"/>
    </source>
</evidence>
<evidence type="ECO:0000256" key="7">
    <source>
        <dbReference type="PIRSR" id="PIRSR601765-1"/>
    </source>
</evidence>
<dbReference type="OrthoDB" id="9769739at2"/>
<dbReference type="PROSITE" id="PS00704">
    <property type="entry name" value="PROK_CO2_ANHYDRASE_1"/>
    <property type="match status" value="1"/>
</dbReference>
<dbReference type="SMART" id="SM00947">
    <property type="entry name" value="Pro_CA"/>
    <property type="match status" value="1"/>
</dbReference>
<evidence type="ECO:0000256" key="8">
    <source>
        <dbReference type="RuleBase" id="RU003956"/>
    </source>
</evidence>
<evidence type="ECO:0000256" key="1">
    <source>
        <dbReference type="ARBA" id="ARBA00006217"/>
    </source>
</evidence>
<dbReference type="InterPro" id="IPR045066">
    <property type="entry name" value="Beta_CA_cladeB"/>
</dbReference>
<dbReference type="AlphaFoldDB" id="A0A1I3WJW0"/>
<dbReference type="PROSITE" id="PS00705">
    <property type="entry name" value="PROK_CO2_ANHYDRASE_2"/>
    <property type="match status" value="1"/>
</dbReference>
<dbReference type="GO" id="GO:0008270">
    <property type="term" value="F:zinc ion binding"/>
    <property type="evidence" value="ECO:0007669"/>
    <property type="project" value="UniProtKB-UniRule"/>
</dbReference>
<dbReference type="SUPFAM" id="SSF53056">
    <property type="entry name" value="beta-carbonic anhydrase, cab"/>
    <property type="match status" value="1"/>
</dbReference>
<feature type="binding site" evidence="7">
    <location>
        <position position="40"/>
    </location>
    <ligand>
        <name>Zn(2+)</name>
        <dbReference type="ChEBI" id="CHEBI:29105"/>
    </ligand>
</feature>
<feature type="binding site" evidence="7">
    <location>
        <position position="101"/>
    </location>
    <ligand>
        <name>Zn(2+)</name>
        <dbReference type="ChEBI" id="CHEBI:29105"/>
    </ligand>
</feature>
<name>A0A1I3WJW0_9LACT</name>
<dbReference type="InterPro" id="IPR015892">
    <property type="entry name" value="Carbonic_anhydrase_CS"/>
</dbReference>
<reference evidence="10" key="1">
    <citation type="submission" date="2016-10" db="EMBL/GenBank/DDBJ databases">
        <authorList>
            <person name="Varghese N."/>
            <person name="Submissions S."/>
        </authorList>
    </citation>
    <scope>NUCLEOTIDE SEQUENCE [LARGE SCALE GENOMIC DNA]</scope>
    <source>
        <strain evidence="10">DSM 16108</strain>
    </source>
</reference>
<accession>A0A1I3WJW0</accession>
<dbReference type="Pfam" id="PF00484">
    <property type="entry name" value="Pro_CA"/>
    <property type="match status" value="1"/>
</dbReference>
<dbReference type="Gene3D" id="3.40.1050.10">
    <property type="entry name" value="Carbonic anhydrase"/>
    <property type="match status" value="1"/>
</dbReference>
<dbReference type="CDD" id="cd00884">
    <property type="entry name" value="beta_CA_cladeB"/>
    <property type="match status" value="1"/>
</dbReference>
<dbReference type="GO" id="GO:0004089">
    <property type="term" value="F:carbonate dehydratase activity"/>
    <property type="evidence" value="ECO:0007669"/>
    <property type="project" value="UniProtKB-UniRule"/>
</dbReference>
<evidence type="ECO:0000256" key="4">
    <source>
        <dbReference type="ARBA" id="ARBA00022833"/>
    </source>
</evidence>
<sequence>MLLRLKNGLKNFKEVTYKKHEQLYHDLEQVQNPHTLFIACSDSRVNPERLIGSNPGEIFTIRNIANTVPAYEVSHNDFTTVSAIEFAIEVLKVREVIICGHSNCGGCAAALEGQEKLDQLPYTQQYLKPLESIKVKVEHSHHHKDAESKVRLMEQLNVITQLNNLKSYPQIQQLIAKGELEVEGWHYDIKSGDVFVYDETTRSFCKSDEYQNIHQ</sequence>
<comment type="similarity">
    <text evidence="1 8">Belongs to the beta-class carbonic anhydrase family.</text>
</comment>